<keyword evidence="2" id="KW-1185">Reference proteome</keyword>
<name>A0A1S2YVD8_CICAR</name>
<evidence type="ECO:0000313" key="3">
    <source>
        <dbReference type="RefSeq" id="XP_004510514.1"/>
    </source>
</evidence>
<evidence type="ECO:0000313" key="2">
    <source>
        <dbReference type="Proteomes" id="UP000087171"/>
    </source>
</evidence>
<dbReference type="STRING" id="3827.A0A1S2YVD8"/>
<dbReference type="GeneID" id="101499440"/>
<dbReference type="InterPro" id="IPR002035">
    <property type="entry name" value="VWF_A"/>
</dbReference>
<dbReference type="RefSeq" id="XP_004510514.1">
    <property type="nucleotide sequence ID" value="XM_004510457.3"/>
</dbReference>
<dbReference type="Pfam" id="PF13768">
    <property type="entry name" value="VWA_3"/>
    <property type="match status" value="1"/>
</dbReference>
<dbReference type="Gene3D" id="3.40.50.410">
    <property type="entry name" value="von Willebrand factor, type A domain"/>
    <property type="match status" value="1"/>
</dbReference>
<dbReference type="KEGG" id="cam:101499440"/>
<dbReference type="SMART" id="SM00327">
    <property type="entry name" value="VWA"/>
    <property type="match status" value="1"/>
</dbReference>
<dbReference type="PANTHER" id="PTHR46503">
    <property type="entry name" value="INTER-ALPHA-TRYPSIN INHIBITOR HEAVY CHAIN-LIKE PROTEIN"/>
    <property type="match status" value="1"/>
</dbReference>
<dbReference type="InterPro" id="IPR036465">
    <property type="entry name" value="vWFA_dom_sf"/>
</dbReference>
<feature type="domain" description="VWFA" evidence="1">
    <location>
        <begin position="323"/>
        <end position="501"/>
    </location>
</feature>
<proteinExistence type="predicted"/>
<dbReference type="PaxDb" id="3827-XP_004510514.1"/>
<gene>
    <name evidence="3" type="primary">LOC101499440</name>
</gene>
<dbReference type="AlphaFoldDB" id="A0A1S2YVD8"/>
<dbReference type="SUPFAM" id="SSF53300">
    <property type="entry name" value="vWA-like"/>
    <property type="match status" value="1"/>
</dbReference>
<dbReference type="Proteomes" id="UP000087171">
    <property type="component" value="Chromosome Ca7"/>
</dbReference>
<sequence>MAEQFSSSVEFGLNLSKRIHHVKESAPAPAPAMSRSPKLHLPSAPMCYAVIPDPQIVDNPDIRSYQPYVYGRCDPPALIPLQLHGIGMEVECCLDTAFVTVTGKWRVHCIMASSICDCQVAIPMGEQGSLLGVEVDDSGRSYHTELISLKDEKDKQKWDKAKDGYFLKSQIYIIKIPQFKGGSIFSIKIRWSQKLLFNDGEFCLIVPFCFPSYVAPFGRNISKKEKISLKVNFGAANEVLCKTTSHPLKGLMRQAGKLSLSYEAEVPAWSSTDFSFSYMVSSSDIFGGALIQSPFLRDFDEREMFCFYLYPGNSQDRKVFKKDVVFIVDISASMKGSPLGKAKNALLAVLPQLNPQDTFNIIAFTGEAYLFSPSMETATKEAILKASKWVDATFIANGGTNIMLPLTQAMNQLRKSSHSVPLIFLVTDGADEDEREICNFVKSYVTSGKSVRTPRISTFGIGLYCNHYFLQMLAQIGRGHYDAAYDLDTIDFRMQRLFNTASSVIVADITIESLEGLDSQELFPSHIPDLSFASPLIISGRYNGTFPEVVKVTGTLADMTSFVVDLKVQREKDMQLTNVFSKRHVDLVTAQAWLLESEELEEKVSKMSIQNNVPSEYTCMEMVLVKKDDGKKASGEFMLKKAYSQVSKLSLQGLEIERPKLFLGGLRHGFGDLKATSENIPPATKEAKPSDPGLLEKAASTCCGMVANTCCGMCLLKTCSLVNDSCTIVCTQLCAALACFEIIKCCIELCDCDCDCL</sequence>
<accession>A0A1S2YVD8</accession>
<protein>
    <submittedName>
        <fullName evidence="3">Uncharacterized protein LOC101499440</fullName>
    </submittedName>
</protein>
<dbReference type="PROSITE" id="PS50234">
    <property type="entry name" value="VWFA"/>
    <property type="match status" value="1"/>
</dbReference>
<evidence type="ECO:0000259" key="1">
    <source>
        <dbReference type="PROSITE" id="PS50234"/>
    </source>
</evidence>
<reference evidence="2" key="1">
    <citation type="journal article" date="2013" name="Nat. Biotechnol.">
        <title>Draft genome sequence of chickpea (Cicer arietinum) provides a resource for trait improvement.</title>
        <authorList>
            <person name="Varshney R.K."/>
            <person name="Song C."/>
            <person name="Saxena R.K."/>
            <person name="Azam S."/>
            <person name="Yu S."/>
            <person name="Sharpe A.G."/>
            <person name="Cannon S."/>
            <person name="Baek J."/>
            <person name="Rosen B.D."/>
            <person name="Tar'an B."/>
            <person name="Millan T."/>
            <person name="Zhang X."/>
            <person name="Ramsay L.D."/>
            <person name="Iwata A."/>
            <person name="Wang Y."/>
            <person name="Nelson W."/>
            <person name="Farmer A.D."/>
            <person name="Gaur P.M."/>
            <person name="Soderlund C."/>
            <person name="Penmetsa R.V."/>
            <person name="Xu C."/>
            <person name="Bharti A.K."/>
            <person name="He W."/>
            <person name="Winter P."/>
            <person name="Zhao S."/>
            <person name="Hane J.K."/>
            <person name="Carrasquilla-Garcia N."/>
            <person name="Condie J.A."/>
            <person name="Upadhyaya H.D."/>
            <person name="Luo M.C."/>
            <person name="Thudi M."/>
            <person name="Gowda C.L."/>
            <person name="Singh N.P."/>
            <person name="Lichtenzveig J."/>
            <person name="Gali K.K."/>
            <person name="Rubio J."/>
            <person name="Nadarajan N."/>
            <person name="Dolezel J."/>
            <person name="Bansal K.C."/>
            <person name="Xu X."/>
            <person name="Edwards D."/>
            <person name="Zhang G."/>
            <person name="Kahl G."/>
            <person name="Gil J."/>
            <person name="Singh K.B."/>
            <person name="Datta S.K."/>
            <person name="Jackson S.A."/>
            <person name="Wang J."/>
            <person name="Cook D.R."/>
        </authorList>
    </citation>
    <scope>NUCLEOTIDE SEQUENCE [LARGE SCALE GENOMIC DNA]</scope>
    <source>
        <strain evidence="2">cv. CDC Frontier</strain>
    </source>
</reference>
<organism evidence="2 3">
    <name type="scientific">Cicer arietinum</name>
    <name type="common">Chickpea</name>
    <name type="synonym">Garbanzo</name>
    <dbReference type="NCBI Taxonomy" id="3827"/>
    <lineage>
        <taxon>Eukaryota</taxon>
        <taxon>Viridiplantae</taxon>
        <taxon>Streptophyta</taxon>
        <taxon>Embryophyta</taxon>
        <taxon>Tracheophyta</taxon>
        <taxon>Spermatophyta</taxon>
        <taxon>Magnoliopsida</taxon>
        <taxon>eudicotyledons</taxon>
        <taxon>Gunneridae</taxon>
        <taxon>Pentapetalae</taxon>
        <taxon>rosids</taxon>
        <taxon>fabids</taxon>
        <taxon>Fabales</taxon>
        <taxon>Fabaceae</taxon>
        <taxon>Papilionoideae</taxon>
        <taxon>50 kb inversion clade</taxon>
        <taxon>NPAAA clade</taxon>
        <taxon>Hologalegina</taxon>
        <taxon>IRL clade</taxon>
        <taxon>Cicereae</taxon>
        <taxon>Cicer</taxon>
    </lineage>
</organism>
<dbReference type="eggNOG" id="ENOG502QSCC">
    <property type="taxonomic scope" value="Eukaryota"/>
</dbReference>
<dbReference type="OrthoDB" id="1729737at2759"/>
<dbReference type="PANTHER" id="PTHR46503:SF9">
    <property type="entry name" value="INTER ALPHA-TRYPSIN INHIBITOR, HEAVY CHAIN-LIKE PROTEIN"/>
    <property type="match status" value="1"/>
</dbReference>
<reference evidence="3" key="2">
    <citation type="submission" date="2025-08" db="UniProtKB">
        <authorList>
            <consortium name="RefSeq"/>
        </authorList>
    </citation>
    <scope>IDENTIFICATION</scope>
    <source>
        <tissue evidence="3">Etiolated seedlings</tissue>
    </source>
</reference>